<dbReference type="InterPro" id="IPR037524">
    <property type="entry name" value="PA14/GLEYA"/>
</dbReference>
<sequence length="951" mass="108818">MACNNLKFKVFFGAVFFTALSAFAQDGFKNLTDGIEIKISKPAKNDAAFVKIQVITDDIIHVSASPVAVFDATKSLMLLDTQPAVVKFTTKNSNDLVIVSTKNLDAVVSTITGEIVFKDKSGKILLQETAYGGKSFTGTTLEGEQSYSIRQSFTSDDDEAFYGLGQHQNGAFNYKGTKVLLSQYNTEVGVPFLISSKNYGILWDNNSITKSIDTHDYENLSTLKLFSDKGEQGWLTATYYDKNNPGKIITARPESYIDYSYIPSLKNLPDGINLKNTLVKWEGSIESGFTGEHQFNLWYSGYVKLYIDDKPVADRWRQGWNASTHLIKLNLEKGKKYKIKIDWDPVSAESFLALNWSKPLTKELKNEFAFESEAGQKIDYYFISGNSMDKVISGYRQLTGKATLLPKWTMGFWQSRERYNNQEEILSTVAEFRKRKIGLDNIVLDWRYWKEGQWGTQQFDTDRFPDAAAMTKTLHDKYHTNFMISVWAKFYENTQNYQDLKAKGFMLTRNVSDGRLDWLGFKNAIYDPYNPEARKAFWKLLDANLYKKGIDAWWMDASEPDVHSNMPPDVRKEMIGHNYLGAPEKNYNAFSLVNAQGIYEGQRSANPDKRVFILTRSGFAGLQRYAAATWSGDIGSRWEDLQNQIPAGLNFSMSGLPYWTSDIGGFSVEKRYENATGETLEEWRELNARWHQYGVFCPLFRAHGQFPYREIYNIAPDDHPAYKSILYYNKLRYRLMPYIYSLAGKVYHEDYTMMRGLPMDFSSDKKVLNIANQFMFGPSILVNPVTEYKKRNREVYLPGNTGWYDFYTSEFTEGGKTITAEATYEKIPLYIKEGSILIAGANIEYTSQKSTEPLTIYVYTGNNASFTLYEDEGINNNYEKGQFATIDFNYNEATKTLTVSNRKGSFKGMEKDRVFNVVYVSKTKKSVFNLLSDGKYDKQIKYSGKKAEIKL</sequence>
<feature type="chain" id="PRO_5002002792" evidence="3">
    <location>
        <begin position="25"/>
        <end position="951"/>
    </location>
</feature>
<dbReference type="SMART" id="SM00758">
    <property type="entry name" value="PA14"/>
    <property type="match status" value="1"/>
</dbReference>
<dbReference type="Gene3D" id="2.60.40.1760">
    <property type="entry name" value="glycosyl hydrolase (family 31)"/>
    <property type="match status" value="1"/>
</dbReference>
<dbReference type="PANTHER" id="PTHR43863:SF2">
    <property type="entry name" value="MALTASE-GLUCOAMYLASE"/>
    <property type="match status" value="1"/>
</dbReference>
<dbReference type="Gene3D" id="2.60.120.380">
    <property type="match status" value="1"/>
</dbReference>
<evidence type="ECO:0000256" key="2">
    <source>
        <dbReference type="RuleBase" id="RU361185"/>
    </source>
</evidence>
<dbReference type="Pfam" id="PF13802">
    <property type="entry name" value="Gal_mutarotas_2"/>
    <property type="match status" value="1"/>
</dbReference>
<dbReference type="Proteomes" id="UP000030152">
    <property type="component" value="Unassembled WGS sequence"/>
</dbReference>
<dbReference type="InterPro" id="IPR017853">
    <property type="entry name" value="GH"/>
</dbReference>
<dbReference type="CDD" id="cd06591">
    <property type="entry name" value="GH31_xylosidase_XylS"/>
    <property type="match status" value="1"/>
</dbReference>
<dbReference type="eggNOG" id="COG1501">
    <property type="taxonomic scope" value="Bacteria"/>
</dbReference>
<dbReference type="RefSeq" id="WP_020214204.1">
    <property type="nucleotide sequence ID" value="NZ_JRLX01000009.1"/>
</dbReference>
<dbReference type="InterPro" id="IPR013780">
    <property type="entry name" value="Glyco_hydro_b"/>
</dbReference>
<accession>A0A0A2M2U0</accession>
<evidence type="ECO:0000313" key="6">
    <source>
        <dbReference type="Proteomes" id="UP000030152"/>
    </source>
</evidence>
<dbReference type="STRING" id="1121895.GCA_000378485_03041"/>
<dbReference type="AlphaFoldDB" id="A0A0A2M2U0"/>
<dbReference type="OrthoDB" id="176168at2"/>
<reference evidence="5 6" key="1">
    <citation type="submission" date="2013-09" db="EMBL/GenBank/DDBJ databases">
        <authorList>
            <person name="Zeng Z."/>
            <person name="Chen C."/>
        </authorList>
    </citation>
    <scope>NUCLEOTIDE SEQUENCE [LARGE SCALE GENOMIC DNA]</scope>
    <source>
        <strain evidence="5 6">WB 3.3-2</strain>
    </source>
</reference>
<evidence type="ECO:0000259" key="4">
    <source>
        <dbReference type="PROSITE" id="PS51820"/>
    </source>
</evidence>
<dbReference type="GO" id="GO:0005975">
    <property type="term" value="P:carbohydrate metabolic process"/>
    <property type="evidence" value="ECO:0007669"/>
    <property type="project" value="InterPro"/>
</dbReference>
<dbReference type="InterPro" id="IPR051816">
    <property type="entry name" value="Glycosyl_Hydrolase_31"/>
</dbReference>
<dbReference type="InterPro" id="IPR011658">
    <property type="entry name" value="PA14_dom"/>
</dbReference>
<dbReference type="InterPro" id="IPR048395">
    <property type="entry name" value="Glyco_hydro_31_C"/>
</dbReference>
<dbReference type="Pfam" id="PF21365">
    <property type="entry name" value="Glyco_hydro_31_3rd"/>
    <property type="match status" value="1"/>
</dbReference>
<evidence type="ECO:0000256" key="1">
    <source>
        <dbReference type="ARBA" id="ARBA00007806"/>
    </source>
</evidence>
<dbReference type="Pfam" id="PF01055">
    <property type="entry name" value="Glyco_hydro_31_2nd"/>
    <property type="match status" value="1"/>
</dbReference>
<dbReference type="PANTHER" id="PTHR43863">
    <property type="entry name" value="HYDROLASE, PUTATIVE (AFU_ORTHOLOGUE AFUA_1G03140)-RELATED"/>
    <property type="match status" value="1"/>
</dbReference>
<dbReference type="Gene3D" id="3.20.20.80">
    <property type="entry name" value="Glycosidases"/>
    <property type="match status" value="1"/>
</dbReference>
<dbReference type="Pfam" id="PF17137">
    <property type="entry name" value="DUF5110"/>
    <property type="match status" value="1"/>
</dbReference>
<dbReference type="InterPro" id="IPR011013">
    <property type="entry name" value="Gal_mutarotase_sf_dom"/>
</dbReference>
<evidence type="ECO:0000256" key="3">
    <source>
        <dbReference type="SAM" id="SignalP"/>
    </source>
</evidence>
<keyword evidence="6" id="KW-1185">Reference proteome</keyword>
<dbReference type="InterPro" id="IPR025887">
    <property type="entry name" value="Glyco_hydro_31_N_dom"/>
</dbReference>
<keyword evidence="3" id="KW-0732">Signal</keyword>
<keyword evidence="2" id="KW-0378">Hydrolase</keyword>
<dbReference type="CDD" id="cd14752">
    <property type="entry name" value="GH31_N"/>
    <property type="match status" value="1"/>
</dbReference>
<gene>
    <name evidence="5" type="ORF">Q765_10130</name>
</gene>
<dbReference type="Gene3D" id="2.60.40.1180">
    <property type="entry name" value="Golgi alpha-mannosidase II"/>
    <property type="match status" value="2"/>
</dbReference>
<protein>
    <submittedName>
        <fullName evidence="5">Alpha-xylosidase</fullName>
    </submittedName>
</protein>
<name>A0A0A2M2U0_9FLAO</name>
<evidence type="ECO:0000313" key="5">
    <source>
        <dbReference type="EMBL" id="KGO86574.1"/>
    </source>
</evidence>
<dbReference type="GO" id="GO:0030246">
    <property type="term" value="F:carbohydrate binding"/>
    <property type="evidence" value="ECO:0007669"/>
    <property type="project" value="InterPro"/>
</dbReference>
<proteinExistence type="inferred from homology"/>
<dbReference type="EMBL" id="JRLX01000009">
    <property type="protein sequence ID" value="KGO86574.1"/>
    <property type="molecule type" value="Genomic_DNA"/>
</dbReference>
<feature type="domain" description="PA14" evidence="4">
    <location>
        <begin position="229"/>
        <end position="373"/>
    </location>
</feature>
<dbReference type="InterPro" id="IPR000322">
    <property type="entry name" value="Glyco_hydro_31_TIM"/>
</dbReference>
<feature type="signal peptide" evidence="3">
    <location>
        <begin position="1"/>
        <end position="24"/>
    </location>
</feature>
<keyword evidence="2" id="KW-0326">Glycosidase</keyword>
<comment type="similarity">
    <text evidence="1 2">Belongs to the glycosyl hydrolase 31 family.</text>
</comment>
<dbReference type="SUPFAM" id="SSF74650">
    <property type="entry name" value="Galactose mutarotase-like"/>
    <property type="match status" value="1"/>
</dbReference>
<dbReference type="InterPro" id="IPR033403">
    <property type="entry name" value="DUF5110"/>
</dbReference>
<dbReference type="GO" id="GO:0004553">
    <property type="term" value="F:hydrolase activity, hydrolyzing O-glycosyl compounds"/>
    <property type="evidence" value="ECO:0007669"/>
    <property type="project" value="InterPro"/>
</dbReference>
<organism evidence="5 6">
    <name type="scientific">Flavobacterium rivuli WB 3.3-2 = DSM 21788</name>
    <dbReference type="NCBI Taxonomy" id="1121895"/>
    <lineage>
        <taxon>Bacteria</taxon>
        <taxon>Pseudomonadati</taxon>
        <taxon>Bacteroidota</taxon>
        <taxon>Flavobacteriia</taxon>
        <taxon>Flavobacteriales</taxon>
        <taxon>Flavobacteriaceae</taxon>
        <taxon>Flavobacterium</taxon>
    </lineage>
</organism>
<dbReference type="Pfam" id="PF07691">
    <property type="entry name" value="PA14"/>
    <property type="match status" value="1"/>
</dbReference>
<dbReference type="SUPFAM" id="SSF51445">
    <property type="entry name" value="(Trans)glycosidases"/>
    <property type="match status" value="1"/>
</dbReference>
<comment type="caution">
    <text evidence="5">The sequence shown here is derived from an EMBL/GenBank/DDBJ whole genome shotgun (WGS) entry which is preliminary data.</text>
</comment>
<dbReference type="SUPFAM" id="SSF51011">
    <property type="entry name" value="Glycosyl hydrolase domain"/>
    <property type="match status" value="1"/>
</dbReference>
<dbReference type="PROSITE" id="PS51820">
    <property type="entry name" value="PA14"/>
    <property type="match status" value="1"/>
</dbReference>